<dbReference type="InterPro" id="IPR005697">
    <property type="entry name" value="HST_MetA"/>
</dbReference>
<feature type="site" description="Important for acyl-CoA specificity" evidence="5">
    <location>
        <position position="111"/>
    </location>
</feature>
<reference evidence="7" key="1">
    <citation type="submission" date="2021-04" db="EMBL/GenBank/DDBJ databases">
        <title>Devosia litorisediminis sp. nov., isolated from a sand dune.</title>
        <authorList>
            <person name="Park S."/>
            <person name="Yoon J.-H."/>
        </authorList>
    </citation>
    <scope>NUCLEOTIDE SEQUENCE</scope>
    <source>
        <strain evidence="7">BSSL-BM10</strain>
    </source>
</reference>
<dbReference type="InterPro" id="IPR033752">
    <property type="entry name" value="MetA_family"/>
</dbReference>
<keyword evidence="2 5" id="KW-0028">Amino-acid biosynthesis</keyword>
<keyword evidence="8" id="KW-1185">Reference proteome</keyword>
<keyword evidence="3 5" id="KW-0808">Transferase</keyword>
<evidence type="ECO:0000256" key="3">
    <source>
        <dbReference type="ARBA" id="ARBA00022679"/>
    </source>
</evidence>
<dbReference type="Pfam" id="PF04204">
    <property type="entry name" value="HTS"/>
    <property type="match status" value="1"/>
</dbReference>
<protein>
    <recommendedName>
        <fullName evidence="5">Homoserine O-succinyltransferase</fullName>
        <shortName evidence="5">HST</shortName>
        <ecNumber evidence="5">2.3.1.46</ecNumber>
    </recommendedName>
    <alternativeName>
        <fullName evidence="5">Homoserine transsuccinylase</fullName>
        <shortName evidence="5">HTS</shortName>
    </alternativeName>
</protein>
<keyword evidence="5" id="KW-0486">Methionine biosynthesis</keyword>
<dbReference type="HAMAP" id="MF_00295">
    <property type="entry name" value="MetA_acyltransf"/>
    <property type="match status" value="1"/>
</dbReference>
<keyword evidence="4 5" id="KW-0012">Acyltransferase</keyword>
<feature type="binding site" evidence="5">
    <location>
        <position position="192"/>
    </location>
    <ligand>
        <name>substrate</name>
    </ligand>
</feature>
<dbReference type="NCBIfam" id="TIGR01001">
    <property type="entry name" value="metA"/>
    <property type="match status" value="1"/>
</dbReference>
<dbReference type="EMBL" id="JAGXTP010000001">
    <property type="protein sequence ID" value="MBS3847882.1"/>
    <property type="molecule type" value="Genomic_DNA"/>
</dbReference>
<dbReference type="SUPFAM" id="SSF52317">
    <property type="entry name" value="Class I glutamine amidotransferase-like"/>
    <property type="match status" value="1"/>
</dbReference>
<feature type="site" description="Important for substrate specificity" evidence="5">
    <location>
        <position position="192"/>
    </location>
</feature>
<feature type="active site" description="Acyl-thioester intermediate" evidence="5 6">
    <location>
        <position position="142"/>
    </location>
</feature>
<comment type="function">
    <text evidence="5">Transfers a succinyl group from succinyl-CoA to L-homoserine, forming succinyl-L-homoserine.</text>
</comment>
<organism evidence="7 8">
    <name type="scientific">Devosia litorisediminis</name>
    <dbReference type="NCBI Taxonomy" id="2829817"/>
    <lineage>
        <taxon>Bacteria</taxon>
        <taxon>Pseudomonadati</taxon>
        <taxon>Pseudomonadota</taxon>
        <taxon>Alphaproteobacteria</taxon>
        <taxon>Hyphomicrobiales</taxon>
        <taxon>Devosiaceae</taxon>
        <taxon>Devosia</taxon>
    </lineage>
</organism>
<feature type="binding site" evidence="5">
    <location>
        <position position="247"/>
    </location>
    <ligand>
        <name>substrate</name>
    </ligand>
</feature>
<gene>
    <name evidence="5" type="primary">metAS</name>
    <name evidence="7" type="ORF">KD146_04140</name>
</gene>
<dbReference type="GO" id="GO:0005737">
    <property type="term" value="C:cytoplasm"/>
    <property type="evidence" value="ECO:0007669"/>
    <property type="project" value="UniProtKB-SubCell"/>
</dbReference>
<comment type="catalytic activity">
    <reaction evidence="5">
        <text>L-homoserine + succinyl-CoA = O-succinyl-L-homoserine + CoA</text>
        <dbReference type="Rhea" id="RHEA:22008"/>
        <dbReference type="ChEBI" id="CHEBI:57287"/>
        <dbReference type="ChEBI" id="CHEBI:57292"/>
        <dbReference type="ChEBI" id="CHEBI:57476"/>
        <dbReference type="ChEBI" id="CHEBI:57661"/>
        <dbReference type="EC" id="2.3.1.46"/>
    </reaction>
</comment>
<dbReference type="CDD" id="cd03131">
    <property type="entry name" value="GATase1_HTS"/>
    <property type="match status" value="1"/>
</dbReference>
<dbReference type="GO" id="GO:0008899">
    <property type="term" value="F:homoserine O-succinyltransferase activity"/>
    <property type="evidence" value="ECO:0007669"/>
    <property type="project" value="UniProtKB-EC"/>
</dbReference>
<dbReference type="RefSeq" id="WP_212657471.1">
    <property type="nucleotide sequence ID" value="NZ_JAGXTP010000001.1"/>
</dbReference>
<feature type="binding site" evidence="5">
    <location>
        <position position="163"/>
    </location>
    <ligand>
        <name>substrate</name>
    </ligand>
</feature>
<comment type="pathway">
    <text evidence="5">Amino-acid biosynthesis; L-methionine biosynthesis via de novo pathway; O-succinyl-L-homoserine from L-homoserine: step 1/1.</text>
</comment>
<dbReference type="EC" id="2.3.1.46" evidence="5"/>
<sequence length="310" mass="35721">MPIRIPDDLPARKTLEDEGVNVMDSSRAARQDIRPLEIGLLNLMPNKERTETQFTRLIGSTPLQVDLTLVRVTEHQSKNTPEDYLNSFYSTWEEVRNRKFDGFIVTGAPIANIPFEEVRYWPEMLDIMDWTQTNVHHTMFICWGAQAALHHFHGTKRYRMAEKAFGVFRHEVVNTRSPYLRGFSDSPMIPVSRYNDIDRTTLGPDLEVLIDNPDIGISMLGDEKHRAVHFLNHLEYDNRSLADEYDRDISAGLTTPPPANLFPNGDTTATPENRWRSHAHLLFQNWINEIYQTTPYDMAEIGYETSKTGA</sequence>
<evidence type="ECO:0000256" key="5">
    <source>
        <dbReference type="HAMAP-Rule" id="MF_00295"/>
    </source>
</evidence>
<feature type="active site" evidence="5">
    <location>
        <position position="235"/>
    </location>
</feature>
<comment type="similarity">
    <text evidence="5">Belongs to the MetA family.</text>
</comment>
<dbReference type="Proteomes" id="UP000678281">
    <property type="component" value="Unassembled WGS sequence"/>
</dbReference>
<comment type="caution">
    <text evidence="7">The sequence shown here is derived from an EMBL/GenBank/DDBJ whole genome shotgun (WGS) entry which is preliminary data.</text>
</comment>
<name>A0A942I5F7_9HYPH</name>
<dbReference type="PIRSF" id="PIRSF000450">
    <property type="entry name" value="H_ser_succinyltr"/>
    <property type="match status" value="1"/>
</dbReference>
<feature type="active site" description="Proton acceptor" evidence="5">
    <location>
        <position position="233"/>
    </location>
</feature>
<evidence type="ECO:0000256" key="2">
    <source>
        <dbReference type="ARBA" id="ARBA00022605"/>
    </source>
</evidence>
<keyword evidence="1 5" id="KW-0963">Cytoplasm</keyword>
<dbReference type="GO" id="GO:0019281">
    <property type="term" value="P:L-methionine biosynthetic process from homoserine via O-succinyl-L-homoserine and cystathionine"/>
    <property type="evidence" value="ECO:0007669"/>
    <property type="project" value="InterPro"/>
</dbReference>
<dbReference type="GO" id="GO:0004414">
    <property type="term" value="F:homoserine O-acetyltransferase activity"/>
    <property type="evidence" value="ECO:0007669"/>
    <property type="project" value="UniProtKB-UniRule"/>
</dbReference>
<accession>A0A942I5F7</accession>
<evidence type="ECO:0000256" key="1">
    <source>
        <dbReference type="ARBA" id="ARBA00022490"/>
    </source>
</evidence>
<evidence type="ECO:0000256" key="4">
    <source>
        <dbReference type="ARBA" id="ARBA00023315"/>
    </source>
</evidence>
<proteinExistence type="inferred from homology"/>
<comment type="subcellular location">
    <subcellularLocation>
        <location evidence="5">Cytoplasm</location>
    </subcellularLocation>
</comment>
<evidence type="ECO:0000313" key="7">
    <source>
        <dbReference type="EMBL" id="MBS3847882.1"/>
    </source>
</evidence>
<dbReference type="Gene3D" id="3.40.50.880">
    <property type="match status" value="1"/>
</dbReference>
<dbReference type="AlphaFoldDB" id="A0A942I5F7"/>
<evidence type="ECO:0000256" key="6">
    <source>
        <dbReference type="PIRSR" id="PIRSR000450-1"/>
    </source>
</evidence>
<evidence type="ECO:0000313" key="8">
    <source>
        <dbReference type="Proteomes" id="UP000678281"/>
    </source>
</evidence>
<dbReference type="PANTHER" id="PTHR20919">
    <property type="entry name" value="HOMOSERINE O-SUCCINYLTRANSFERASE"/>
    <property type="match status" value="1"/>
</dbReference>
<comment type="caution">
    <text evidence="5">Lacks conserved residue(s) required for the propagation of feature annotation.</text>
</comment>
<dbReference type="PANTHER" id="PTHR20919:SF0">
    <property type="entry name" value="HOMOSERINE O-SUCCINYLTRANSFERASE"/>
    <property type="match status" value="1"/>
</dbReference>
<dbReference type="InterPro" id="IPR029062">
    <property type="entry name" value="Class_I_gatase-like"/>
</dbReference>